<dbReference type="EMBL" id="JAHRIP010059627">
    <property type="protein sequence ID" value="MEQ2304592.1"/>
    <property type="molecule type" value="Genomic_DNA"/>
</dbReference>
<keyword evidence="2" id="KW-1185">Reference proteome</keyword>
<feature type="non-terminal residue" evidence="1">
    <location>
        <position position="144"/>
    </location>
</feature>
<comment type="caution">
    <text evidence="1">The sequence shown here is derived from an EMBL/GenBank/DDBJ whole genome shotgun (WGS) entry which is preliminary data.</text>
</comment>
<proteinExistence type="predicted"/>
<accession>A0ABV0ZFQ0</accession>
<protein>
    <submittedName>
        <fullName evidence="1">Uncharacterized protein</fullName>
    </submittedName>
</protein>
<evidence type="ECO:0000313" key="2">
    <source>
        <dbReference type="Proteomes" id="UP001469553"/>
    </source>
</evidence>
<gene>
    <name evidence="1" type="ORF">AMECASPLE_028718</name>
</gene>
<reference evidence="1 2" key="1">
    <citation type="submission" date="2021-06" db="EMBL/GenBank/DDBJ databases">
        <authorList>
            <person name="Palmer J.M."/>
        </authorList>
    </citation>
    <scope>NUCLEOTIDE SEQUENCE [LARGE SCALE GENOMIC DNA]</scope>
    <source>
        <strain evidence="1 2">AS_MEX2019</strain>
        <tissue evidence="1">Muscle</tissue>
    </source>
</reference>
<dbReference type="Proteomes" id="UP001469553">
    <property type="component" value="Unassembled WGS sequence"/>
</dbReference>
<evidence type="ECO:0000313" key="1">
    <source>
        <dbReference type="EMBL" id="MEQ2304592.1"/>
    </source>
</evidence>
<organism evidence="1 2">
    <name type="scientific">Ameca splendens</name>
    <dbReference type="NCBI Taxonomy" id="208324"/>
    <lineage>
        <taxon>Eukaryota</taxon>
        <taxon>Metazoa</taxon>
        <taxon>Chordata</taxon>
        <taxon>Craniata</taxon>
        <taxon>Vertebrata</taxon>
        <taxon>Euteleostomi</taxon>
        <taxon>Actinopterygii</taxon>
        <taxon>Neopterygii</taxon>
        <taxon>Teleostei</taxon>
        <taxon>Neoteleostei</taxon>
        <taxon>Acanthomorphata</taxon>
        <taxon>Ovalentaria</taxon>
        <taxon>Atherinomorphae</taxon>
        <taxon>Cyprinodontiformes</taxon>
        <taxon>Goodeidae</taxon>
        <taxon>Ameca</taxon>
    </lineage>
</organism>
<sequence>MSLSSLIAYMRRHAAVARSGTPAALPLYICADPVFPRFIHLCQSCSSVGSDSILPFINPAVFTPPSNLVARRICISVSEGQTSFSSTDRTFSSRSTTPDPFSRRGLYLQSAGAEHRGFLLPHLLRKFNFTVSLTPFSILLPALK</sequence>
<name>A0ABV0ZFQ0_9TELE</name>